<dbReference type="AlphaFoldDB" id="A0A0C9M6M8"/>
<dbReference type="SUPFAM" id="SSF57959">
    <property type="entry name" value="Leucine zipper domain"/>
    <property type="match status" value="1"/>
</dbReference>
<evidence type="ECO:0000313" key="4">
    <source>
        <dbReference type="Proteomes" id="UP000053815"/>
    </source>
</evidence>
<evidence type="ECO:0000313" key="3">
    <source>
        <dbReference type="EMBL" id="GAN05531.1"/>
    </source>
</evidence>
<feature type="region of interest" description="Disordered" evidence="1">
    <location>
        <begin position="76"/>
        <end position="110"/>
    </location>
</feature>
<reference evidence="3" key="1">
    <citation type="submission" date="2014-09" db="EMBL/GenBank/DDBJ databases">
        <title>Draft genome sequence of an oleaginous Mucoromycotina fungus Mucor ambiguus NBRC6742.</title>
        <authorList>
            <person name="Takeda I."/>
            <person name="Yamane N."/>
            <person name="Morita T."/>
            <person name="Tamano K."/>
            <person name="Machida M."/>
            <person name="Baker S."/>
            <person name="Koike H."/>
        </authorList>
    </citation>
    <scope>NUCLEOTIDE SEQUENCE</scope>
    <source>
        <strain evidence="3">NBRC 6742</strain>
    </source>
</reference>
<dbReference type="Gene3D" id="1.20.5.170">
    <property type="match status" value="1"/>
</dbReference>
<feature type="compositionally biased region" description="Low complexity" evidence="1">
    <location>
        <begin position="123"/>
        <end position="133"/>
    </location>
</feature>
<keyword evidence="4" id="KW-1185">Reference proteome</keyword>
<evidence type="ECO:0000256" key="1">
    <source>
        <dbReference type="SAM" id="MobiDB-lite"/>
    </source>
</evidence>
<evidence type="ECO:0000259" key="2">
    <source>
        <dbReference type="PROSITE" id="PS50217"/>
    </source>
</evidence>
<protein>
    <recommendedName>
        <fullName evidence="2">BZIP domain-containing protein</fullName>
    </recommendedName>
</protein>
<dbReference type="InterPro" id="IPR004827">
    <property type="entry name" value="bZIP"/>
</dbReference>
<dbReference type="PROSITE" id="PS00036">
    <property type="entry name" value="BZIP_BASIC"/>
    <property type="match status" value="1"/>
</dbReference>
<feature type="region of interest" description="Disordered" evidence="1">
    <location>
        <begin position="18"/>
        <end position="61"/>
    </location>
</feature>
<dbReference type="OrthoDB" id="1939598at2759"/>
<feature type="compositionally biased region" description="Polar residues" evidence="1">
    <location>
        <begin position="32"/>
        <end position="51"/>
    </location>
</feature>
<dbReference type="SMART" id="SM00338">
    <property type="entry name" value="BRLZ"/>
    <property type="match status" value="1"/>
</dbReference>
<accession>A0A0C9M6M8</accession>
<gene>
    <name evidence="3" type="ORF">MAM1_0094c05002</name>
</gene>
<feature type="domain" description="BZIP" evidence="2">
    <location>
        <begin position="65"/>
        <end position="124"/>
    </location>
</feature>
<dbReference type="Proteomes" id="UP000053815">
    <property type="component" value="Unassembled WGS sequence"/>
</dbReference>
<feature type="region of interest" description="Disordered" evidence="1">
    <location>
        <begin position="122"/>
        <end position="149"/>
    </location>
</feature>
<feature type="compositionally biased region" description="Polar residues" evidence="1">
    <location>
        <begin position="85"/>
        <end position="105"/>
    </location>
</feature>
<dbReference type="EMBL" id="DF836383">
    <property type="protein sequence ID" value="GAN05531.1"/>
    <property type="molecule type" value="Genomic_DNA"/>
</dbReference>
<dbReference type="CDD" id="cd14705">
    <property type="entry name" value="bZIP_Zip1"/>
    <property type="match status" value="1"/>
</dbReference>
<proteinExistence type="predicted"/>
<dbReference type="InterPro" id="IPR046347">
    <property type="entry name" value="bZIP_sf"/>
</dbReference>
<dbReference type="GO" id="GO:0003700">
    <property type="term" value="F:DNA-binding transcription factor activity"/>
    <property type="evidence" value="ECO:0007669"/>
    <property type="project" value="InterPro"/>
</dbReference>
<sequence length="149" mass="16847">MDHSRKCMSIEAIVDHNTTSELPLSPPDSFKSRSPTLSPNMEYMTCSSPNTSERRSSFQLPMSVEERRYRNKLASAKYRAKKQASMKSMTNKVSQLMTSNSSLQRELSKVKQENEVLRAMLINQQQQNSASSVAPPPQSQAHLQTSAFY</sequence>
<organism evidence="3">
    <name type="scientific">Mucor ambiguus</name>
    <dbReference type="NCBI Taxonomy" id="91626"/>
    <lineage>
        <taxon>Eukaryota</taxon>
        <taxon>Fungi</taxon>
        <taxon>Fungi incertae sedis</taxon>
        <taxon>Mucoromycota</taxon>
        <taxon>Mucoromycotina</taxon>
        <taxon>Mucoromycetes</taxon>
        <taxon>Mucorales</taxon>
        <taxon>Mucorineae</taxon>
        <taxon>Mucoraceae</taxon>
        <taxon>Mucor</taxon>
    </lineage>
</organism>
<dbReference type="Pfam" id="PF07716">
    <property type="entry name" value="bZIP_2"/>
    <property type="match status" value="1"/>
</dbReference>
<dbReference type="PROSITE" id="PS50217">
    <property type="entry name" value="BZIP"/>
    <property type="match status" value="1"/>
</dbReference>
<name>A0A0C9M6M8_9FUNG</name>